<dbReference type="Pfam" id="PF04350">
    <property type="entry name" value="PilO"/>
    <property type="match status" value="1"/>
</dbReference>
<sequence>MKNYSFYTLIIFLLSLFLISFLIFPKYQKFNSLKKEILEKERELSSQGEYFETLQKTSEELKKYETSLSKIGAALPKNLSLPELLNFMQKASSQSGLFLKEISPALTAPLEKSAPEGQASPNTVGRGEIKETRINFLLVGSYPDFKNFLFILEKSSRLIDIENVSFSLPKEKEGPSNFAITIKVYSY</sequence>
<dbReference type="EMBL" id="PFUO01000058">
    <property type="protein sequence ID" value="PJB17239.1"/>
    <property type="molecule type" value="Genomic_DNA"/>
</dbReference>
<keyword evidence="1" id="KW-0812">Transmembrane</keyword>
<organism evidence="2 3">
    <name type="scientific">Candidatus Falkowbacteria bacterium CG_4_9_14_3_um_filter_38_19</name>
    <dbReference type="NCBI Taxonomy" id="1974559"/>
    <lineage>
        <taxon>Bacteria</taxon>
        <taxon>Candidatus Falkowiibacteriota</taxon>
    </lineage>
</organism>
<reference evidence="3" key="1">
    <citation type="submission" date="2017-09" db="EMBL/GenBank/DDBJ databases">
        <title>Depth-based differentiation of microbial function through sediment-hosted aquifers and enrichment of novel symbionts in the deep terrestrial subsurface.</title>
        <authorList>
            <person name="Probst A.J."/>
            <person name="Ladd B."/>
            <person name="Jarett J.K."/>
            <person name="Geller-Mcgrath D.E."/>
            <person name="Sieber C.M.K."/>
            <person name="Emerson J.B."/>
            <person name="Anantharaman K."/>
            <person name="Thomas B.C."/>
            <person name="Malmstrom R."/>
            <person name="Stieglmeier M."/>
            <person name="Klingl A."/>
            <person name="Woyke T."/>
            <person name="Ryan C.M."/>
            <person name="Banfield J.F."/>
        </authorList>
    </citation>
    <scope>NUCLEOTIDE SEQUENCE [LARGE SCALE GENOMIC DNA]</scope>
</reference>
<dbReference type="Gene3D" id="3.30.70.60">
    <property type="match status" value="1"/>
</dbReference>
<proteinExistence type="predicted"/>
<keyword evidence="1" id="KW-0472">Membrane</keyword>
<evidence type="ECO:0008006" key="4">
    <source>
        <dbReference type="Google" id="ProtNLM"/>
    </source>
</evidence>
<evidence type="ECO:0000313" key="3">
    <source>
        <dbReference type="Proteomes" id="UP000230611"/>
    </source>
</evidence>
<protein>
    <recommendedName>
        <fullName evidence="4">Type 4a pilus biogenesis protein PilO</fullName>
    </recommendedName>
</protein>
<keyword evidence="1" id="KW-1133">Transmembrane helix</keyword>
<comment type="caution">
    <text evidence="2">The sequence shown here is derived from an EMBL/GenBank/DDBJ whole genome shotgun (WGS) entry which is preliminary data.</text>
</comment>
<name>A0A2M8AI08_9BACT</name>
<evidence type="ECO:0000256" key="1">
    <source>
        <dbReference type="SAM" id="Phobius"/>
    </source>
</evidence>
<dbReference type="GO" id="GO:0043107">
    <property type="term" value="P:type IV pilus-dependent motility"/>
    <property type="evidence" value="ECO:0007669"/>
    <property type="project" value="InterPro"/>
</dbReference>
<gene>
    <name evidence="2" type="ORF">CO116_01155</name>
</gene>
<dbReference type="InterPro" id="IPR014717">
    <property type="entry name" value="Transl_elong_EF1B/ribsomal_bS6"/>
</dbReference>
<dbReference type="AlphaFoldDB" id="A0A2M8AI08"/>
<dbReference type="GO" id="GO:0043683">
    <property type="term" value="P:type IV pilus assembly"/>
    <property type="evidence" value="ECO:0007669"/>
    <property type="project" value="InterPro"/>
</dbReference>
<evidence type="ECO:0000313" key="2">
    <source>
        <dbReference type="EMBL" id="PJB17239.1"/>
    </source>
</evidence>
<dbReference type="PANTHER" id="PTHR39555">
    <property type="entry name" value="FIMBRIAL ASSEMBLY PROTEIN PILO-LIKE PROTEIN-RELATED"/>
    <property type="match status" value="1"/>
</dbReference>
<accession>A0A2M8AI08</accession>
<dbReference type="Proteomes" id="UP000230611">
    <property type="component" value="Unassembled WGS sequence"/>
</dbReference>
<dbReference type="InterPro" id="IPR007445">
    <property type="entry name" value="PilO"/>
</dbReference>
<feature type="transmembrane region" description="Helical" evidence="1">
    <location>
        <begin position="6"/>
        <end position="24"/>
    </location>
</feature>
<dbReference type="PANTHER" id="PTHR39555:SF1">
    <property type="entry name" value="TYPE IV PILUS INNER MEMBRANE COMPONENT PILO"/>
    <property type="match status" value="1"/>
</dbReference>